<evidence type="ECO:0000256" key="1">
    <source>
        <dbReference type="SAM" id="Phobius"/>
    </source>
</evidence>
<dbReference type="RefSeq" id="WP_172456271.1">
    <property type="nucleotide sequence ID" value="NZ_BDSG01000059.1"/>
</dbReference>
<keyword evidence="1" id="KW-1133">Transmembrane helix</keyword>
<dbReference type="EMBL" id="BDSG01000059">
    <property type="protein sequence ID" value="GBL11065.1"/>
    <property type="molecule type" value="Genomic_DNA"/>
</dbReference>
<dbReference type="Proteomes" id="UP000248272">
    <property type="component" value="Unassembled WGS sequence"/>
</dbReference>
<evidence type="ECO:0000313" key="2">
    <source>
        <dbReference type="EMBL" id="GBL11065.1"/>
    </source>
</evidence>
<feature type="transmembrane region" description="Helical" evidence="1">
    <location>
        <begin position="88"/>
        <end position="107"/>
    </location>
</feature>
<evidence type="ECO:0000313" key="3">
    <source>
        <dbReference type="Proteomes" id="UP000248272"/>
    </source>
</evidence>
<gene>
    <name evidence="2" type="ORF">MSj_02563</name>
</gene>
<comment type="caution">
    <text evidence="2">The sequence shown here is derived from an EMBL/GenBank/DDBJ whole genome shotgun (WGS) entry which is preliminary data.</text>
</comment>
<name>A0A2Z6UMY3_MICAE</name>
<accession>A0A2Z6UMY3</accession>
<sequence>MSFSIRVPSLITPVYCIRQTEEPVFFILAALMPSADGDVPQPSYLRNGDYYYADEEEYRVFIVDRWIEAEEQLTKKYHRKASYIKKTYALIGMAAILFGFNIFINTICGNP</sequence>
<dbReference type="AlphaFoldDB" id="A0A2Z6UMY3"/>
<keyword evidence="1" id="KW-0812">Transmembrane</keyword>
<reference evidence="2 3" key="1">
    <citation type="journal article" date="2018" name="Front. Microbiol.">
        <title>Adaptation of the Freshwater Bloom-Forming Cyanobacterium Microcystis aeruginosa to Brackish Water Is Driven by Recent Horizontal Transfer of Sucrose Genes.</title>
        <authorList>
            <person name="Tanabe Y."/>
            <person name="Hodoki Y."/>
            <person name="Sano T."/>
            <person name="Tada K."/>
            <person name="Watanabe M.M."/>
        </authorList>
    </citation>
    <scope>NUCLEOTIDE SEQUENCE [LARGE SCALE GENOMIC DNA]</scope>
    <source>
        <strain evidence="2 3">Sj</strain>
    </source>
</reference>
<protein>
    <submittedName>
        <fullName evidence="2">Uncharacterized protein</fullName>
    </submittedName>
</protein>
<proteinExistence type="predicted"/>
<keyword evidence="1" id="KW-0472">Membrane</keyword>
<organism evidence="2 3">
    <name type="scientific">Microcystis aeruginosa Sj</name>
    <dbReference type="NCBI Taxonomy" id="1979544"/>
    <lineage>
        <taxon>Bacteria</taxon>
        <taxon>Bacillati</taxon>
        <taxon>Cyanobacteriota</taxon>
        <taxon>Cyanophyceae</taxon>
        <taxon>Oscillatoriophycideae</taxon>
        <taxon>Chroococcales</taxon>
        <taxon>Microcystaceae</taxon>
        <taxon>Microcystis</taxon>
    </lineage>
</organism>